<dbReference type="InterPro" id="IPR043128">
    <property type="entry name" value="Rev_trsase/Diguanyl_cyclase"/>
</dbReference>
<dbReference type="GO" id="GO:0003887">
    <property type="term" value="F:DNA-directed DNA polymerase activity"/>
    <property type="evidence" value="ECO:0007669"/>
    <property type="project" value="TreeGrafter"/>
</dbReference>
<dbReference type="SUPFAM" id="SSF56672">
    <property type="entry name" value="DNA/RNA polymerases"/>
    <property type="match status" value="1"/>
</dbReference>
<dbReference type="AlphaFoldDB" id="A0A4R3VNR3"/>
<accession>A0A4R3VNR3</accession>
<dbReference type="InterPro" id="IPR001126">
    <property type="entry name" value="UmuC"/>
</dbReference>
<evidence type="ECO:0000256" key="4">
    <source>
        <dbReference type="ARBA" id="ARBA00023204"/>
    </source>
</evidence>
<evidence type="ECO:0000256" key="5">
    <source>
        <dbReference type="ARBA" id="ARBA00023236"/>
    </source>
</evidence>
<evidence type="ECO:0000256" key="3">
    <source>
        <dbReference type="ARBA" id="ARBA00023199"/>
    </source>
</evidence>
<keyword evidence="2" id="KW-0227">DNA damage</keyword>
<dbReference type="GO" id="GO:0009432">
    <property type="term" value="P:SOS response"/>
    <property type="evidence" value="ECO:0007669"/>
    <property type="project" value="UniProtKB-KW"/>
</dbReference>
<dbReference type="Proteomes" id="UP000295433">
    <property type="component" value="Unassembled WGS sequence"/>
</dbReference>
<keyword evidence="5" id="KW-0742">SOS response</keyword>
<dbReference type="EMBL" id="SMBY01000005">
    <property type="protein sequence ID" value="TCV05799.1"/>
    <property type="molecule type" value="Genomic_DNA"/>
</dbReference>
<dbReference type="Gene3D" id="3.40.1170.60">
    <property type="match status" value="1"/>
</dbReference>
<reference evidence="7 8" key="1">
    <citation type="submission" date="2019-03" db="EMBL/GenBank/DDBJ databases">
        <title>Genomic Encyclopedia of Type Strains, Phase IV (KMG-IV): sequencing the most valuable type-strain genomes for metagenomic binning, comparative biology and taxonomic classification.</title>
        <authorList>
            <person name="Goeker M."/>
        </authorList>
    </citation>
    <scope>NUCLEOTIDE SEQUENCE [LARGE SCALE GENOMIC DNA]</scope>
    <source>
        <strain evidence="7 8">DSM 16730</strain>
    </source>
</reference>
<protein>
    <submittedName>
        <fullName evidence="7">DNA polymerase V</fullName>
    </submittedName>
</protein>
<dbReference type="Gene3D" id="3.30.1490.100">
    <property type="entry name" value="DNA polymerase, Y-family, little finger domain"/>
    <property type="match status" value="1"/>
</dbReference>
<dbReference type="PROSITE" id="PS50173">
    <property type="entry name" value="UMUC"/>
    <property type="match status" value="1"/>
</dbReference>
<evidence type="ECO:0000313" key="8">
    <source>
        <dbReference type="Proteomes" id="UP000295433"/>
    </source>
</evidence>
<dbReference type="Gene3D" id="3.30.70.270">
    <property type="match status" value="1"/>
</dbReference>
<dbReference type="InterPro" id="IPR025188">
    <property type="entry name" value="DUF4113"/>
</dbReference>
<sequence>MYALVDVNTFYASCEKIFRPDLADKPVIVLSNNDGCVIARSHEAKRLGVKMGVPLFQIGGLIQQHNIAVFSSNYALYADMSARVMSILEEMAPAVEIYSIDEAFLDVSGVSHCISLERFGQQIRERIKREAHLTVGVGIAPTKTLAKLANHAAKIWHKTEGVVDLSSPVRQEKLLAITPVGDVWGIGRRLARRLESMGIDSALMLARCDLAYIRRNFSVVVERTVRELRGQPCLAVEEQAAAKQQILCSRSFSSRITEYAHMHQAVCRYAERAAEKLRHEKQYCCQVAVFIRTSPHVAQGEYYGDQATRVTFVPTNDTRDIIALAIEALARIWKQGYRYCKAGVVLSDFYQQGIAQLDMFDARKPHANSAGLMAAIDHINHSGKGNIWFAGQGVNPGWAMKRERLSPAYTTRTEDLKVVKS</sequence>
<dbReference type="GO" id="GO:0006281">
    <property type="term" value="P:DNA repair"/>
    <property type="evidence" value="ECO:0007669"/>
    <property type="project" value="UniProtKB-KW"/>
</dbReference>
<evidence type="ECO:0000256" key="1">
    <source>
        <dbReference type="ARBA" id="ARBA00010945"/>
    </source>
</evidence>
<evidence type="ECO:0000313" key="7">
    <source>
        <dbReference type="EMBL" id="TCV05799.1"/>
    </source>
</evidence>
<dbReference type="CDD" id="cd01700">
    <property type="entry name" value="PolY_Pol_V_umuC"/>
    <property type="match status" value="1"/>
</dbReference>
<dbReference type="GO" id="GO:0042276">
    <property type="term" value="P:error-prone translesion synthesis"/>
    <property type="evidence" value="ECO:0007669"/>
    <property type="project" value="TreeGrafter"/>
</dbReference>
<dbReference type="InterPro" id="IPR024728">
    <property type="entry name" value="PolY_HhH_motif"/>
</dbReference>
<dbReference type="SUPFAM" id="SSF100879">
    <property type="entry name" value="Lesion bypass DNA polymerase (Y-family), little finger domain"/>
    <property type="match status" value="1"/>
</dbReference>
<dbReference type="OrthoDB" id="9808813at2"/>
<dbReference type="InterPro" id="IPR036775">
    <property type="entry name" value="DNA_pol_Y-fam_lit_finger_sf"/>
</dbReference>
<dbReference type="InterPro" id="IPR050116">
    <property type="entry name" value="DNA_polymerase-Y"/>
</dbReference>
<dbReference type="Gene3D" id="1.10.150.20">
    <property type="entry name" value="5' to 3' exonuclease, C-terminal subdomain"/>
    <property type="match status" value="1"/>
</dbReference>
<organism evidence="7 8">
    <name type="scientific">Samsonia erythrinae</name>
    <dbReference type="NCBI Taxonomy" id="160434"/>
    <lineage>
        <taxon>Bacteria</taxon>
        <taxon>Pseudomonadati</taxon>
        <taxon>Pseudomonadota</taxon>
        <taxon>Gammaproteobacteria</taxon>
        <taxon>Enterobacterales</taxon>
        <taxon>Pectobacteriaceae</taxon>
        <taxon>Samsonia</taxon>
    </lineage>
</organism>
<dbReference type="Pfam" id="PF11799">
    <property type="entry name" value="IMS_C"/>
    <property type="match status" value="1"/>
</dbReference>
<evidence type="ECO:0000256" key="2">
    <source>
        <dbReference type="ARBA" id="ARBA00022763"/>
    </source>
</evidence>
<proteinExistence type="inferred from homology"/>
<dbReference type="InterPro" id="IPR017961">
    <property type="entry name" value="DNA_pol_Y-fam_little_finger"/>
</dbReference>
<feature type="domain" description="UmuC" evidence="6">
    <location>
        <begin position="2"/>
        <end position="187"/>
    </location>
</feature>
<comment type="similarity">
    <text evidence="1">Belongs to the DNA polymerase type-Y family.</text>
</comment>
<dbReference type="GO" id="GO:0005829">
    <property type="term" value="C:cytosol"/>
    <property type="evidence" value="ECO:0007669"/>
    <property type="project" value="TreeGrafter"/>
</dbReference>
<dbReference type="PANTHER" id="PTHR11076:SF34">
    <property type="entry name" value="PROTEIN UMUC"/>
    <property type="match status" value="1"/>
</dbReference>
<dbReference type="Pfam" id="PF13438">
    <property type="entry name" value="DUF4113"/>
    <property type="match status" value="1"/>
</dbReference>
<dbReference type="NCBIfam" id="NF002955">
    <property type="entry name" value="PRK03609.1"/>
    <property type="match status" value="1"/>
</dbReference>
<dbReference type="InterPro" id="IPR043502">
    <property type="entry name" value="DNA/RNA_pol_sf"/>
</dbReference>
<keyword evidence="3" id="KW-0741">SOS mutagenesis</keyword>
<dbReference type="RefSeq" id="WP_132455745.1">
    <property type="nucleotide sequence ID" value="NZ_JAWIZJ010000005.1"/>
</dbReference>
<keyword evidence="8" id="KW-1185">Reference proteome</keyword>
<evidence type="ECO:0000259" key="6">
    <source>
        <dbReference type="PROSITE" id="PS50173"/>
    </source>
</evidence>
<dbReference type="Pfam" id="PF00817">
    <property type="entry name" value="IMS"/>
    <property type="match status" value="1"/>
</dbReference>
<comment type="caution">
    <text evidence="7">The sequence shown here is derived from an EMBL/GenBank/DDBJ whole genome shotgun (WGS) entry which is preliminary data.</text>
</comment>
<gene>
    <name evidence="7" type="ORF">EDC54_10565</name>
</gene>
<name>A0A4R3VNR3_9GAMM</name>
<dbReference type="Pfam" id="PF11798">
    <property type="entry name" value="IMS_HHH"/>
    <property type="match status" value="1"/>
</dbReference>
<keyword evidence="4" id="KW-0234">DNA repair</keyword>
<dbReference type="GO" id="GO:0003684">
    <property type="term" value="F:damaged DNA binding"/>
    <property type="evidence" value="ECO:0007669"/>
    <property type="project" value="InterPro"/>
</dbReference>
<dbReference type="PANTHER" id="PTHR11076">
    <property type="entry name" value="DNA REPAIR POLYMERASE UMUC / TRANSFERASE FAMILY MEMBER"/>
    <property type="match status" value="1"/>
</dbReference>